<dbReference type="OrthoDB" id="8400744at2"/>
<keyword evidence="1" id="KW-0472">Membrane</keyword>
<feature type="transmembrane region" description="Helical" evidence="1">
    <location>
        <begin position="25"/>
        <end position="46"/>
    </location>
</feature>
<keyword evidence="1" id="KW-1133">Transmembrane helix</keyword>
<accession>A0A5Q0CE10</accession>
<keyword evidence="3" id="KW-1185">Reference proteome</keyword>
<protein>
    <submittedName>
        <fullName evidence="2">Uncharacterized protein</fullName>
    </submittedName>
</protein>
<dbReference type="EMBL" id="CP043498">
    <property type="protein sequence ID" value="QFY62370.1"/>
    <property type="molecule type" value="Genomic_DNA"/>
</dbReference>
<name>A0A5Q0CE10_9HYPH</name>
<organism evidence="2 3">
    <name type="scientific">Rhizobium grahamii</name>
    <dbReference type="NCBI Taxonomy" id="1120045"/>
    <lineage>
        <taxon>Bacteria</taxon>
        <taxon>Pseudomonadati</taxon>
        <taxon>Pseudomonadota</taxon>
        <taxon>Alphaproteobacteria</taxon>
        <taxon>Hyphomicrobiales</taxon>
        <taxon>Rhizobiaceae</taxon>
        <taxon>Rhizobium/Agrobacterium group</taxon>
        <taxon>Rhizobium</taxon>
    </lineage>
</organism>
<gene>
    <name evidence="2" type="ORF">FZ934_05815</name>
</gene>
<evidence type="ECO:0000313" key="2">
    <source>
        <dbReference type="EMBL" id="QFY62370.1"/>
    </source>
</evidence>
<dbReference type="Proteomes" id="UP000326881">
    <property type="component" value="Chromosome"/>
</dbReference>
<feature type="transmembrane region" description="Helical" evidence="1">
    <location>
        <begin position="53"/>
        <end position="74"/>
    </location>
</feature>
<dbReference type="KEGG" id="rgr:FZ934_05815"/>
<sequence length="97" mass="10554">MWALIVSFVVGAVCAVRLPVLIFTLMVSLIAIAFAAISLHAGISLASTAIWTLVYAAALEIGYVLAHGLLYFLYIKRSERVSRQQPPLDLPSKYSSD</sequence>
<evidence type="ECO:0000256" key="1">
    <source>
        <dbReference type="SAM" id="Phobius"/>
    </source>
</evidence>
<dbReference type="AlphaFoldDB" id="A0A5Q0CE10"/>
<proteinExistence type="predicted"/>
<reference evidence="2 3" key="1">
    <citation type="submission" date="2019-08" db="EMBL/GenBank/DDBJ databases">
        <title>Prosopis cineraria nodule microbiome.</title>
        <authorList>
            <person name="Ali R."/>
            <person name="Chaluvadi S.R."/>
            <person name="Wang X."/>
        </authorList>
    </citation>
    <scope>NUCLEOTIDE SEQUENCE [LARGE SCALE GENOMIC DNA]</scope>
    <source>
        <strain evidence="2 3">BG7</strain>
    </source>
</reference>
<evidence type="ECO:0000313" key="3">
    <source>
        <dbReference type="Proteomes" id="UP000326881"/>
    </source>
</evidence>
<keyword evidence="1" id="KW-0812">Transmembrane</keyword>